<dbReference type="Proteomes" id="UP000503447">
    <property type="component" value="Chromosome"/>
</dbReference>
<evidence type="ECO:0000256" key="1">
    <source>
        <dbReference type="SAM" id="MobiDB-lite"/>
    </source>
</evidence>
<dbReference type="KEGG" id="ftj:FTUN_6207"/>
<dbReference type="EMBL" id="CP053452">
    <property type="protein sequence ID" value="QJW98612.1"/>
    <property type="molecule type" value="Genomic_DNA"/>
</dbReference>
<reference evidence="3" key="1">
    <citation type="submission" date="2020-05" db="EMBL/GenBank/DDBJ databases">
        <title>Frigoriglobus tundricola gen. nov., sp. nov., a psychrotolerant cellulolytic planctomycete of the family Gemmataceae with two divergent copies of 16S rRNA gene.</title>
        <authorList>
            <person name="Kulichevskaya I.S."/>
            <person name="Ivanova A.A."/>
            <person name="Naumoff D.G."/>
            <person name="Beletsky A.V."/>
            <person name="Rijpstra W.I.C."/>
            <person name="Sinninghe Damste J.S."/>
            <person name="Mardanov A.V."/>
            <person name="Ravin N.V."/>
            <person name="Dedysh S.N."/>
        </authorList>
    </citation>
    <scope>NUCLEOTIDE SEQUENCE [LARGE SCALE GENOMIC DNA]</scope>
    <source>
        <strain evidence="3">PL17</strain>
    </source>
</reference>
<proteinExistence type="predicted"/>
<evidence type="ECO:0000313" key="3">
    <source>
        <dbReference type="Proteomes" id="UP000503447"/>
    </source>
</evidence>
<organism evidence="2 3">
    <name type="scientific">Frigoriglobus tundricola</name>
    <dbReference type="NCBI Taxonomy" id="2774151"/>
    <lineage>
        <taxon>Bacteria</taxon>
        <taxon>Pseudomonadati</taxon>
        <taxon>Planctomycetota</taxon>
        <taxon>Planctomycetia</taxon>
        <taxon>Gemmatales</taxon>
        <taxon>Gemmataceae</taxon>
        <taxon>Frigoriglobus</taxon>
    </lineage>
</organism>
<gene>
    <name evidence="2" type="ORF">FTUN_6207</name>
</gene>
<keyword evidence="3" id="KW-1185">Reference proteome</keyword>
<accession>A0A6M5Z090</accession>
<name>A0A6M5Z090_9BACT</name>
<evidence type="ECO:0000313" key="2">
    <source>
        <dbReference type="EMBL" id="QJW98612.1"/>
    </source>
</evidence>
<feature type="region of interest" description="Disordered" evidence="1">
    <location>
        <begin position="1"/>
        <end position="22"/>
    </location>
</feature>
<dbReference type="RefSeq" id="WP_171473748.1">
    <property type="nucleotide sequence ID" value="NZ_CP053452.2"/>
</dbReference>
<protein>
    <submittedName>
        <fullName evidence="2">Uncharacterized protein</fullName>
    </submittedName>
</protein>
<sequence>MANPHRLLVSATKPERPPGAGARDYRRCLGPIEPAHWMLSEDFGHRICKHCARRIAEMRRHYSPVVLRPACEAGDT</sequence>
<dbReference type="AlphaFoldDB" id="A0A6M5Z090"/>